<evidence type="ECO:0000313" key="1">
    <source>
        <dbReference type="EMBL" id="UJO22918.1"/>
    </source>
</evidence>
<dbReference type="KEGG" id="ffu:CLAFUR5_11698"/>
<proteinExistence type="predicted"/>
<sequence length="284" mass="33259">MRSRVTDFVLEHGRPSAAPFTYLRIACHLRSEALYKNSIAAAMVNYERLVVDYNAPGIYGVQKPYPQQRLIQELGGNEELAMRVMAAHRTYKDMLQTLDSELENLNPAVRLPRGLTITKTRLYTLSANIFHAWYDQRRHAWYNTKRRDQVLRNRFRQNVYSTLVRGKVDVRSIVGHWKAQNKQWRTRLPRGTTIQGLVHAVQECFEHAGSLAMQLFDEDMVYRGPDQRGQWQEVPLCEISNDYVYPWQEDGERQQECISRYPRHISRSNLSVVMEEPSMGDDRL</sequence>
<reference evidence="1" key="1">
    <citation type="submission" date="2021-12" db="EMBL/GenBank/DDBJ databases">
        <authorList>
            <person name="Zaccaron A."/>
            <person name="Stergiopoulos I."/>
        </authorList>
    </citation>
    <scope>NUCLEOTIDE SEQUENCE</scope>
    <source>
        <strain evidence="1">Race5_Kim</strain>
    </source>
</reference>
<dbReference type="AlphaFoldDB" id="A0A9Q8PI59"/>
<reference evidence="1" key="2">
    <citation type="journal article" date="2022" name="Microb. Genom.">
        <title>A chromosome-scale genome assembly of the tomato pathogen Cladosporium fulvum reveals a compartmentalized genome architecture and the presence of a dispensable chromosome.</title>
        <authorList>
            <person name="Zaccaron A.Z."/>
            <person name="Chen L.H."/>
            <person name="Samaras A."/>
            <person name="Stergiopoulos I."/>
        </authorList>
    </citation>
    <scope>NUCLEOTIDE SEQUENCE</scope>
    <source>
        <strain evidence="1">Race5_Kim</strain>
    </source>
</reference>
<keyword evidence="2" id="KW-1185">Reference proteome</keyword>
<evidence type="ECO:0000313" key="2">
    <source>
        <dbReference type="Proteomes" id="UP000756132"/>
    </source>
</evidence>
<dbReference type="EMBL" id="CP090172">
    <property type="protein sequence ID" value="UJO22918.1"/>
    <property type="molecule type" value="Genomic_DNA"/>
</dbReference>
<dbReference type="RefSeq" id="XP_047767284.1">
    <property type="nucleotide sequence ID" value="XM_047910846.1"/>
</dbReference>
<dbReference type="Proteomes" id="UP000756132">
    <property type="component" value="Chromosome 10"/>
</dbReference>
<gene>
    <name evidence="1" type="ORF">CLAFUR5_11698</name>
</gene>
<organism evidence="1 2">
    <name type="scientific">Passalora fulva</name>
    <name type="common">Tomato leaf mold</name>
    <name type="synonym">Cladosporium fulvum</name>
    <dbReference type="NCBI Taxonomy" id="5499"/>
    <lineage>
        <taxon>Eukaryota</taxon>
        <taxon>Fungi</taxon>
        <taxon>Dikarya</taxon>
        <taxon>Ascomycota</taxon>
        <taxon>Pezizomycotina</taxon>
        <taxon>Dothideomycetes</taxon>
        <taxon>Dothideomycetidae</taxon>
        <taxon>Mycosphaerellales</taxon>
        <taxon>Mycosphaerellaceae</taxon>
        <taxon>Fulvia</taxon>
    </lineage>
</organism>
<protein>
    <submittedName>
        <fullName evidence="1">Uncharacterized protein</fullName>
    </submittedName>
</protein>
<accession>A0A9Q8PI59</accession>
<dbReference type="GeneID" id="71991576"/>
<name>A0A9Q8PI59_PASFU</name>